<keyword evidence="3" id="KW-1185">Reference proteome</keyword>
<evidence type="ECO:0000313" key="3">
    <source>
        <dbReference type="Proteomes" id="UP001189429"/>
    </source>
</evidence>
<gene>
    <name evidence="2" type="ORF">PCOR1329_LOCUS63846</name>
</gene>
<protein>
    <submittedName>
        <fullName evidence="2">Uncharacterized protein</fullName>
    </submittedName>
</protein>
<sequence length="151" mass="16608">LEGRAALAPPPPLAAPAARRTFTLHELRCRNFRSGPGQRRPWGHADGRWLHGGPAAAVRHHRASSQCRLWSALDGEEADELGRSRGGDPRPVADVHHRNGSGLLSFSMRYRHAGVAWYIVTLLAIMTATCGLAAYRAYRKKQTADPTREPT</sequence>
<keyword evidence="1" id="KW-0812">Transmembrane</keyword>
<proteinExistence type="predicted"/>
<keyword evidence="1" id="KW-1133">Transmembrane helix</keyword>
<name>A0ABN9W401_9DINO</name>
<evidence type="ECO:0000313" key="2">
    <source>
        <dbReference type="EMBL" id="CAK0880820.1"/>
    </source>
</evidence>
<dbReference type="EMBL" id="CAUYUJ010018120">
    <property type="protein sequence ID" value="CAK0880820.1"/>
    <property type="molecule type" value="Genomic_DNA"/>
</dbReference>
<feature type="non-terminal residue" evidence="2">
    <location>
        <position position="1"/>
    </location>
</feature>
<comment type="caution">
    <text evidence="2">The sequence shown here is derived from an EMBL/GenBank/DDBJ whole genome shotgun (WGS) entry which is preliminary data.</text>
</comment>
<keyword evidence="1" id="KW-0472">Membrane</keyword>
<accession>A0ABN9W401</accession>
<reference evidence="2" key="1">
    <citation type="submission" date="2023-10" db="EMBL/GenBank/DDBJ databases">
        <authorList>
            <person name="Chen Y."/>
            <person name="Shah S."/>
            <person name="Dougan E. K."/>
            <person name="Thang M."/>
            <person name="Chan C."/>
        </authorList>
    </citation>
    <scope>NUCLEOTIDE SEQUENCE [LARGE SCALE GENOMIC DNA]</scope>
</reference>
<organism evidence="2 3">
    <name type="scientific">Prorocentrum cordatum</name>
    <dbReference type="NCBI Taxonomy" id="2364126"/>
    <lineage>
        <taxon>Eukaryota</taxon>
        <taxon>Sar</taxon>
        <taxon>Alveolata</taxon>
        <taxon>Dinophyceae</taxon>
        <taxon>Prorocentrales</taxon>
        <taxon>Prorocentraceae</taxon>
        <taxon>Prorocentrum</taxon>
    </lineage>
</organism>
<dbReference type="Proteomes" id="UP001189429">
    <property type="component" value="Unassembled WGS sequence"/>
</dbReference>
<evidence type="ECO:0000256" key="1">
    <source>
        <dbReference type="SAM" id="Phobius"/>
    </source>
</evidence>
<feature type="transmembrane region" description="Helical" evidence="1">
    <location>
        <begin position="115"/>
        <end position="138"/>
    </location>
</feature>